<evidence type="ECO:0000313" key="1">
    <source>
        <dbReference type="EMBL" id="KAH3701652.1"/>
    </source>
</evidence>
<dbReference type="EMBL" id="JAIWYP010000015">
    <property type="protein sequence ID" value="KAH3701652.1"/>
    <property type="molecule type" value="Genomic_DNA"/>
</dbReference>
<accession>A0A9D3YJE6</accession>
<organism evidence="1 2">
    <name type="scientific">Dreissena polymorpha</name>
    <name type="common">Zebra mussel</name>
    <name type="synonym">Mytilus polymorpha</name>
    <dbReference type="NCBI Taxonomy" id="45954"/>
    <lineage>
        <taxon>Eukaryota</taxon>
        <taxon>Metazoa</taxon>
        <taxon>Spiralia</taxon>
        <taxon>Lophotrochozoa</taxon>
        <taxon>Mollusca</taxon>
        <taxon>Bivalvia</taxon>
        <taxon>Autobranchia</taxon>
        <taxon>Heteroconchia</taxon>
        <taxon>Euheterodonta</taxon>
        <taxon>Imparidentia</taxon>
        <taxon>Neoheterodontei</taxon>
        <taxon>Myida</taxon>
        <taxon>Dreissenoidea</taxon>
        <taxon>Dreissenidae</taxon>
        <taxon>Dreissena</taxon>
    </lineage>
</organism>
<evidence type="ECO:0000313" key="2">
    <source>
        <dbReference type="Proteomes" id="UP000828390"/>
    </source>
</evidence>
<dbReference type="Proteomes" id="UP000828390">
    <property type="component" value="Unassembled WGS sequence"/>
</dbReference>
<gene>
    <name evidence="1" type="ORF">DPMN_076642</name>
</gene>
<reference evidence="1" key="2">
    <citation type="submission" date="2020-11" db="EMBL/GenBank/DDBJ databases">
        <authorList>
            <person name="McCartney M.A."/>
            <person name="Auch B."/>
            <person name="Kono T."/>
            <person name="Mallez S."/>
            <person name="Becker A."/>
            <person name="Gohl D.M."/>
            <person name="Silverstein K.A.T."/>
            <person name="Koren S."/>
            <person name="Bechman K.B."/>
            <person name="Herman A."/>
            <person name="Abrahante J.E."/>
            <person name="Garbe J."/>
        </authorList>
    </citation>
    <scope>NUCLEOTIDE SEQUENCE</scope>
    <source>
        <strain evidence="1">Duluth1</strain>
        <tissue evidence="1">Whole animal</tissue>
    </source>
</reference>
<protein>
    <submittedName>
        <fullName evidence="1">Uncharacterized protein</fullName>
    </submittedName>
</protein>
<keyword evidence="2" id="KW-1185">Reference proteome</keyword>
<dbReference type="AlphaFoldDB" id="A0A9D3YJE6"/>
<reference evidence="1" key="1">
    <citation type="journal article" date="2019" name="bioRxiv">
        <title>The Genome of the Zebra Mussel, Dreissena polymorpha: A Resource for Invasive Species Research.</title>
        <authorList>
            <person name="McCartney M.A."/>
            <person name="Auch B."/>
            <person name="Kono T."/>
            <person name="Mallez S."/>
            <person name="Zhang Y."/>
            <person name="Obille A."/>
            <person name="Becker A."/>
            <person name="Abrahante J.E."/>
            <person name="Garbe J."/>
            <person name="Badalamenti J.P."/>
            <person name="Herman A."/>
            <person name="Mangelson H."/>
            <person name="Liachko I."/>
            <person name="Sullivan S."/>
            <person name="Sone E.D."/>
            <person name="Koren S."/>
            <person name="Silverstein K.A.T."/>
            <person name="Beckman K.B."/>
            <person name="Gohl D.M."/>
        </authorList>
    </citation>
    <scope>NUCLEOTIDE SEQUENCE</scope>
    <source>
        <strain evidence="1">Duluth1</strain>
        <tissue evidence="1">Whole animal</tissue>
    </source>
</reference>
<proteinExistence type="predicted"/>
<comment type="caution">
    <text evidence="1">The sequence shown here is derived from an EMBL/GenBank/DDBJ whole genome shotgun (WGS) entry which is preliminary data.</text>
</comment>
<sequence length="66" mass="7073">MQPLTMYVNNMECNDASGKGIAAARLEEFANRGVPAQKIMSMGSDGASVMTGKHNGITHNKNYVLT</sequence>
<name>A0A9D3YJE6_DREPO</name>